<evidence type="ECO:0000313" key="2">
    <source>
        <dbReference type="Proteomes" id="UP001272242"/>
    </source>
</evidence>
<name>A0ABU5ETC7_9BACT</name>
<evidence type="ECO:0000313" key="1">
    <source>
        <dbReference type="EMBL" id="MDY3558504.1"/>
    </source>
</evidence>
<dbReference type="EMBL" id="JAXBLV010000034">
    <property type="protein sequence ID" value="MDY3558504.1"/>
    <property type="molecule type" value="Genomic_DNA"/>
</dbReference>
<dbReference type="RefSeq" id="WP_320685410.1">
    <property type="nucleotide sequence ID" value="NZ_JAXBLV010000034.1"/>
</dbReference>
<sequence>MTRVRIPVLILTLAAVAGVALVGTSAPEATGGKMTASAHAFLASLTPEFKTKARFDFNDKHRTAWFFTPQQDKEKKFTRKGARLEEMTADQKKAALALLRSGLSAKGYEQATTIMDLENLLLELEGPKGAMTRNTNWYFVSIFGEPSSTGKWGWRFEGHHLSVNYTIDKGEVVAGAPILFASNPAEVKDGTKKGLRPLPEIEDHARALITSLKDDQNKLAKQPKAFPEINEGKPRADVGAPVGITADKLTAEQKATLMKLVKAYADRMPEEFAAAEIKKVTDTPDEKLYFAYSGGPKPGEPYTYRVQGPEFVVEFLNVQADSAKNPANHIHSAWRRLPIDFGLAE</sequence>
<accession>A0ABU5ETC7</accession>
<organism evidence="1 2">
    <name type="scientific">Gemmata algarum</name>
    <dbReference type="NCBI Taxonomy" id="2975278"/>
    <lineage>
        <taxon>Bacteria</taxon>
        <taxon>Pseudomonadati</taxon>
        <taxon>Planctomycetota</taxon>
        <taxon>Planctomycetia</taxon>
        <taxon>Gemmatales</taxon>
        <taxon>Gemmataceae</taxon>
        <taxon>Gemmata</taxon>
    </lineage>
</organism>
<keyword evidence="2" id="KW-1185">Reference proteome</keyword>
<reference evidence="2" key="1">
    <citation type="journal article" date="2023" name="Mar. Drugs">
        <title>Gemmata algarum, a Novel Planctomycete Isolated from an Algal Mat, Displays Antimicrobial Activity.</title>
        <authorList>
            <person name="Kumar G."/>
            <person name="Kallscheuer N."/>
            <person name="Kashif M."/>
            <person name="Ahamad S."/>
            <person name="Jagadeeshwari U."/>
            <person name="Pannikurungottu S."/>
            <person name="Haufschild T."/>
            <person name="Kabuu M."/>
            <person name="Sasikala C."/>
            <person name="Jogler C."/>
            <person name="Ramana C."/>
        </authorList>
    </citation>
    <scope>NUCLEOTIDE SEQUENCE [LARGE SCALE GENOMIC DNA]</scope>
    <source>
        <strain evidence="2">JC673</strain>
    </source>
</reference>
<protein>
    <submittedName>
        <fullName evidence="1">DUF3500 domain-containing protein</fullName>
    </submittedName>
</protein>
<comment type="caution">
    <text evidence="1">The sequence shown here is derived from an EMBL/GenBank/DDBJ whole genome shotgun (WGS) entry which is preliminary data.</text>
</comment>
<dbReference type="Proteomes" id="UP001272242">
    <property type="component" value="Unassembled WGS sequence"/>
</dbReference>
<dbReference type="PANTHER" id="PTHR37489">
    <property type="entry name" value="DUF3500 DOMAIN-CONTAINING PROTEIN"/>
    <property type="match status" value="1"/>
</dbReference>
<dbReference type="PANTHER" id="PTHR37489:SF1">
    <property type="entry name" value="DUF3500 DOMAIN-CONTAINING PROTEIN"/>
    <property type="match status" value="1"/>
</dbReference>
<dbReference type="Pfam" id="PF12006">
    <property type="entry name" value="DUF3500"/>
    <property type="match status" value="1"/>
</dbReference>
<gene>
    <name evidence="1" type="ORF">R5W23_005622</name>
</gene>
<dbReference type="InterPro" id="IPR021889">
    <property type="entry name" value="DUF3500"/>
</dbReference>
<proteinExistence type="predicted"/>